<dbReference type="EMBL" id="BAABFL010000478">
    <property type="protein sequence ID" value="GAA4652581.1"/>
    <property type="molecule type" value="Genomic_DNA"/>
</dbReference>
<gene>
    <name evidence="1" type="ORF">GCM10023116_48650</name>
</gene>
<proteinExistence type="predicted"/>
<evidence type="ECO:0000313" key="1">
    <source>
        <dbReference type="EMBL" id="GAA4652581.1"/>
    </source>
</evidence>
<organism evidence="1 2">
    <name type="scientific">Kistimonas scapharcae</name>
    <dbReference type="NCBI Taxonomy" id="1036133"/>
    <lineage>
        <taxon>Bacteria</taxon>
        <taxon>Pseudomonadati</taxon>
        <taxon>Pseudomonadota</taxon>
        <taxon>Gammaproteobacteria</taxon>
        <taxon>Oceanospirillales</taxon>
        <taxon>Endozoicomonadaceae</taxon>
        <taxon>Kistimonas</taxon>
    </lineage>
</organism>
<dbReference type="Proteomes" id="UP001500604">
    <property type="component" value="Unassembled WGS sequence"/>
</dbReference>
<evidence type="ECO:0000313" key="2">
    <source>
        <dbReference type="Proteomes" id="UP001500604"/>
    </source>
</evidence>
<protein>
    <submittedName>
        <fullName evidence="1">Uncharacterized protein</fullName>
    </submittedName>
</protein>
<accession>A0ABP8VB12</accession>
<comment type="caution">
    <text evidence="1">The sequence shown here is derived from an EMBL/GenBank/DDBJ whole genome shotgun (WGS) entry which is preliminary data.</text>
</comment>
<reference evidence="2" key="1">
    <citation type="journal article" date="2019" name="Int. J. Syst. Evol. Microbiol.">
        <title>The Global Catalogue of Microorganisms (GCM) 10K type strain sequencing project: providing services to taxonomists for standard genome sequencing and annotation.</title>
        <authorList>
            <consortium name="The Broad Institute Genomics Platform"/>
            <consortium name="The Broad Institute Genome Sequencing Center for Infectious Disease"/>
            <person name="Wu L."/>
            <person name="Ma J."/>
        </authorList>
    </citation>
    <scope>NUCLEOTIDE SEQUENCE [LARGE SCALE GENOMIC DNA]</scope>
    <source>
        <strain evidence="2">JCM 17805</strain>
    </source>
</reference>
<name>A0ABP8VB12_9GAMM</name>
<keyword evidence="2" id="KW-1185">Reference proteome</keyword>
<sequence>MERRQAQPQPILPTAKALSNRVPAIEMRQRQPFSNQAVRKRIGRPIDLSQISQSHTSVITGKHTYTSVITGKHT</sequence>